<protein>
    <submittedName>
        <fullName evidence="3">Autotransporter adhesin BigA</fullName>
    </submittedName>
</protein>
<dbReference type="InterPro" id="IPR036709">
    <property type="entry name" value="Autotransporte_beta_dom_sf"/>
</dbReference>
<dbReference type="SUPFAM" id="SSF103515">
    <property type="entry name" value="Autotransporter"/>
    <property type="match status" value="1"/>
</dbReference>
<reference evidence="3" key="1">
    <citation type="journal article" date="2018" name="Genome Biol.">
        <title>SKESA: strategic k-mer extension for scrupulous assemblies.</title>
        <authorList>
            <person name="Souvorov A."/>
            <person name="Agarwala R."/>
            <person name="Lipman D.J."/>
        </authorList>
    </citation>
    <scope>NUCLEOTIDE SEQUENCE</scope>
    <source>
        <strain evidence="3">Salmonella enterica</strain>
    </source>
</reference>
<feature type="non-terminal residue" evidence="3">
    <location>
        <position position="1"/>
    </location>
</feature>
<feature type="region of interest" description="Disordered" evidence="1">
    <location>
        <begin position="1"/>
        <end position="33"/>
    </location>
</feature>
<dbReference type="EMBL" id="DAAGPD010000003">
    <property type="protein sequence ID" value="HAB3981620.1"/>
    <property type="molecule type" value="Genomic_DNA"/>
</dbReference>
<evidence type="ECO:0000256" key="1">
    <source>
        <dbReference type="SAM" id="MobiDB-lite"/>
    </source>
</evidence>
<feature type="domain" description="Autotransporter" evidence="2">
    <location>
        <begin position="1425"/>
        <end position="1728"/>
    </location>
</feature>
<dbReference type="Pfam" id="PF25783">
    <property type="entry name" value="BigA_beta"/>
    <property type="match status" value="1"/>
</dbReference>
<dbReference type="InterPro" id="IPR058035">
    <property type="entry name" value="BigA/YdbA-like_N"/>
</dbReference>
<dbReference type="SMART" id="SM00869">
    <property type="entry name" value="Autotransporter"/>
    <property type="match status" value="1"/>
</dbReference>
<dbReference type="PROSITE" id="PS51208">
    <property type="entry name" value="AUTOTRANSPORTER"/>
    <property type="match status" value="1"/>
</dbReference>
<reference evidence="3" key="2">
    <citation type="submission" date="2019-10" db="EMBL/GenBank/DDBJ databases">
        <authorList>
            <consortium name="NCBI Pathogen Detection Project"/>
        </authorList>
    </citation>
    <scope>NUCLEOTIDE SEQUENCE</scope>
    <source>
        <strain evidence="3">Salmonella enterica</strain>
    </source>
</reference>
<evidence type="ECO:0000259" key="2">
    <source>
        <dbReference type="PROSITE" id="PS51208"/>
    </source>
</evidence>
<dbReference type="NCBIfam" id="NF033178">
    <property type="entry name" value="auto_BigA"/>
    <property type="match status" value="1"/>
</dbReference>
<dbReference type="Pfam" id="PF25784">
    <property type="entry name" value="BigA_N"/>
    <property type="match status" value="1"/>
</dbReference>
<organism evidence="3">
    <name type="scientific">Salmonella enterica I</name>
    <dbReference type="NCBI Taxonomy" id="59201"/>
    <lineage>
        <taxon>Bacteria</taxon>
        <taxon>Pseudomonadati</taxon>
        <taxon>Pseudomonadota</taxon>
        <taxon>Gammaproteobacteria</taxon>
        <taxon>Enterobacterales</taxon>
        <taxon>Enterobacteriaceae</taxon>
        <taxon>Salmonella</taxon>
    </lineage>
</organism>
<dbReference type="InterPro" id="IPR049865">
    <property type="entry name" value="BigA"/>
</dbReference>
<gene>
    <name evidence="3" type="primary">bigA</name>
    <name evidence="3" type="ORF">GBY31_06880</name>
</gene>
<evidence type="ECO:0000313" key="3">
    <source>
        <dbReference type="EMBL" id="HAB3981620.1"/>
    </source>
</evidence>
<sequence>DDVTPPDDSGDDDVTPPDDDDTPPDDSVITFSNGVTIDKGKDTLAFDSFKLDSGSVLEGAVWNYSEQNNQWQLTTLDGKTLNVTGWDVTDANAAVIEGTQENGLYWKYDSRGYLILADDKTTVISGDGESHTSDRGMDISGQDRTGVIISGDRTVNTLTGGSSVTDGAIGMVITGDGTTNTISGHSTVDNATGALISGNGTTTDFSGDIAVSGGGTAIIIDGDNATIKNTGTSDISGAGSTGTVINGNNARVNNDGDMTITDGGTGGHITGDNVVIDNAGSTTVSGADSTALYIDGDNALVINEGNQTISGGAVGTRIDGDDAHTTNTGDIAVDGAGSAAVIINGDNGSLTQAGDLLVTDGAMGIITYGTGNEAKNTGNATVRDADSVGFVVAGKQNTFSNKGDINVSLDGTGSLVSGDTSQVTLDGDINVTSVQDSESIFRAATGVSVSGDSNTVDITGNVNINADYGQDDLAQSDTPIIGVTVSGDGNDVALNGALNIDDKDLSAVSGQYLDVIGLNVTGDDNNVEIGGGINIIHGEQPDDGYSAEVIGINVSGNSNVTLSGHSAIDTNTIMGGHVILAQVSNGGSLILNDDSVIEVTSSYIPTGYYTDYALLMANGSGASVENKGDITSYGVYYIMRADNGAEISNSGNILSYTTGDGSNIEDRSAIVRANGKGSVVRNKADGDITVISDQTPRSSGGYGAYPVKWYNHTFYAMLAADYGDVVNDKGATIHLQGAGVYGVAASRGTASNAGDIYLDAFVPTLDDENNITDTNYWKPSQLYLTSSGMVAGSTDGDGDATAINTGTITVNNAGFGMMALKGGTAINQGVITLTADEGVTGQANELVGMAALNGGVVINDTTGVINIDADYGQAFLSDSSSYIINNGSINLNGSPMDETDSHMGGTPTDKIWIQSLPGSGDSDTRTSDTGFFINKTLANYGTETLNGDLDANGGWLYNEAGASLTVNGTLTINGGASALVNYGTLDADTISTWHSLFNEADGSITTDLLTLNGDVTFYNNGDFTGSIAGDSYKQEIVNTGNMTVAEDGKSLVSGSFYFYNQQGATLTNSGSAVEGGENTIINMTRTSSSISQVNSGTITATNGYSAITTAHASNSPTWIWNTATGVINGINPDAPLINLGRGYNFANQGTINIQGDNAVAISGGQTSYVENLVNSGTINVGTEQGKEDGTNGTGLIGIKGNGNATTINNTADGVINVYADDSYAFGGTTKAIINNGEINLLCDSGCDIYAPGTTGTLDDHNGTADIVIPDATTAPTEGSIPTPPEDPNAPQQLSNYIVGTNADGSSGTLKANNLVIGDNVKVDTGFTSGTADTTVVVDNAFTGSNIQGADNITSTSVVWNAQGSQDADGNVDVTMTKNAYADVATDSSVSDVASALDAGYTNNELYTSLNVGTTAELNSALKQVSGAQATTVFREARVLSNRFTMLADAAPQIKDGLAFNVVAKGDPRAELGNDTQYDMLALRQTLDLTASQNLTLEYGIARLDGDGSKTAGDNGLTGGYSQFFGLKHSMAFDEGLAWNNSLRYDVHNLDSSRSVAYGDVNKIADSDMRQQYLEFRSEGAKTFTMMGDALKVTPYAGVKFRHTMEEGYKERNAGDFNLSMNSGNETAVDSIVGMKLDYAGKDGWSATATLEGGPNLSYSKSQRTASLQGAAGQSFGVDDGQKGGGINGLATIGVKYSSNDTALHLDAYQWKEDGISDKGFMLNVKKTFR</sequence>
<feature type="compositionally biased region" description="Acidic residues" evidence="1">
    <location>
        <begin position="1"/>
        <end position="24"/>
    </location>
</feature>
<dbReference type="InterPro" id="IPR058034">
    <property type="entry name" value="BigA_beta"/>
</dbReference>
<name>A0A6Y1RPN1_SALET</name>
<proteinExistence type="predicted"/>
<feature type="region of interest" description="Disordered" evidence="1">
    <location>
        <begin position="1272"/>
        <end position="1291"/>
    </location>
</feature>
<dbReference type="InterPro" id="IPR005546">
    <property type="entry name" value="Autotransporte_beta"/>
</dbReference>
<comment type="caution">
    <text evidence="3">The sequence shown here is derived from an EMBL/GenBank/DDBJ whole genome shotgun (WGS) entry which is preliminary data.</text>
</comment>
<accession>A0A6Y1RPN1</accession>